<feature type="region of interest" description="Disordered" evidence="1">
    <location>
        <begin position="17"/>
        <end position="117"/>
    </location>
</feature>
<organism evidence="2 3">
    <name type="scientific">Lipomyces starkeyi NRRL Y-11557</name>
    <dbReference type="NCBI Taxonomy" id="675824"/>
    <lineage>
        <taxon>Eukaryota</taxon>
        <taxon>Fungi</taxon>
        <taxon>Dikarya</taxon>
        <taxon>Ascomycota</taxon>
        <taxon>Saccharomycotina</taxon>
        <taxon>Lipomycetes</taxon>
        <taxon>Lipomycetales</taxon>
        <taxon>Lipomycetaceae</taxon>
        <taxon>Lipomyces</taxon>
    </lineage>
</organism>
<keyword evidence="3" id="KW-1185">Reference proteome</keyword>
<sequence length="445" mass="49339">MDDLPSSPEFLHARHRYKSSDSAVLKPSAADSLPSSPYWTLRNARGASNSPVRSNGSSDRLSVHSSSPLRRIKSSYLKSSPEQKPLSRVNSTQSLRSSTRRGALQEDCDPESDQDDRTITADALKIGRTKPRNFSTETVTDSNARLKEEEQDDGSIWEAVEDLRSRVVKLEMSDRERRSHAAILESTMASSTTSLDLLSSSSRTSTAALSMLSVTQGHLRMALDSARETVPDDVYQCLETAVADIDYLANKLPADRAVKLKVETLYRTLAELSMILYENPYFNEDSSVSQPYSRQHQRGRSTPSIAIRSDPNPVPDTESDITSRLPVRAASRMRSSLEISQLPPQLRPASRLASRSDTLHGDEYRPTTAFDWSATLNRRRTVTGTTMASRPISRVAMPRSLFPRDEVAYRPQSVIGMRASVSTGRQSGMIMSSPPNISRGTDRVD</sequence>
<reference evidence="2 3" key="1">
    <citation type="journal article" date="2016" name="Proc. Natl. Acad. Sci. U.S.A.">
        <title>Comparative genomics of biotechnologically important yeasts.</title>
        <authorList>
            <person name="Riley R."/>
            <person name="Haridas S."/>
            <person name="Wolfe K.H."/>
            <person name="Lopes M.R."/>
            <person name="Hittinger C.T."/>
            <person name="Goeker M."/>
            <person name="Salamov A.A."/>
            <person name="Wisecaver J.H."/>
            <person name="Long T.M."/>
            <person name="Calvey C.H."/>
            <person name="Aerts A.L."/>
            <person name="Barry K.W."/>
            <person name="Choi C."/>
            <person name="Clum A."/>
            <person name="Coughlan A.Y."/>
            <person name="Deshpande S."/>
            <person name="Douglass A.P."/>
            <person name="Hanson S.J."/>
            <person name="Klenk H.-P."/>
            <person name="LaButti K.M."/>
            <person name="Lapidus A."/>
            <person name="Lindquist E.A."/>
            <person name="Lipzen A.M."/>
            <person name="Meier-Kolthoff J.P."/>
            <person name="Ohm R.A."/>
            <person name="Otillar R.P."/>
            <person name="Pangilinan J.L."/>
            <person name="Peng Y."/>
            <person name="Rokas A."/>
            <person name="Rosa C.A."/>
            <person name="Scheuner C."/>
            <person name="Sibirny A.A."/>
            <person name="Slot J.C."/>
            <person name="Stielow J.B."/>
            <person name="Sun H."/>
            <person name="Kurtzman C.P."/>
            <person name="Blackwell M."/>
            <person name="Grigoriev I.V."/>
            <person name="Jeffries T.W."/>
        </authorList>
    </citation>
    <scope>NUCLEOTIDE SEQUENCE [LARGE SCALE GENOMIC DNA]</scope>
    <source>
        <strain evidence="2 3">NRRL Y-11557</strain>
    </source>
</reference>
<name>A0A1E3PU20_LIPST</name>
<feature type="region of interest" description="Disordered" evidence="1">
    <location>
        <begin position="285"/>
        <end position="328"/>
    </location>
</feature>
<feature type="compositionally biased region" description="Polar residues" evidence="1">
    <location>
        <begin position="425"/>
        <end position="439"/>
    </location>
</feature>
<feature type="region of interest" description="Disordered" evidence="1">
    <location>
        <begin position="341"/>
        <end position="360"/>
    </location>
</feature>
<evidence type="ECO:0000313" key="2">
    <source>
        <dbReference type="EMBL" id="ODQ68913.1"/>
    </source>
</evidence>
<accession>A0A1E3PU20</accession>
<protein>
    <submittedName>
        <fullName evidence="2">Uncharacterized protein</fullName>
    </submittedName>
</protein>
<evidence type="ECO:0000256" key="1">
    <source>
        <dbReference type="SAM" id="MobiDB-lite"/>
    </source>
</evidence>
<dbReference type="EMBL" id="KV454307">
    <property type="protein sequence ID" value="ODQ68913.1"/>
    <property type="molecule type" value="Genomic_DNA"/>
</dbReference>
<dbReference type="AlphaFoldDB" id="A0A1E3PU20"/>
<feature type="compositionally biased region" description="Polar residues" evidence="1">
    <location>
        <begin position="76"/>
        <end position="97"/>
    </location>
</feature>
<feature type="compositionally biased region" description="Polar residues" evidence="1">
    <location>
        <begin position="46"/>
        <end position="68"/>
    </location>
</feature>
<evidence type="ECO:0000313" key="3">
    <source>
        <dbReference type="Proteomes" id="UP000094385"/>
    </source>
</evidence>
<gene>
    <name evidence="2" type="ORF">LIPSTDRAFT_76550</name>
</gene>
<dbReference type="OrthoDB" id="5369729at2759"/>
<feature type="region of interest" description="Disordered" evidence="1">
    <location>
        <begin position="425"/>
        <end position="445"/>
    </location>
</feature>
<feature type="compositionally biased region" description="Polar residues" evidence="1">
    <location>
        <begin position="285"/>
        <end position="304"/>
    </location>
</feature>
<proteinExistence type="predicted"/>
<dbReference type="Proteomes" id="UP000094385">
    <property type="component" value="Unassembled WGS sequence"/>
</dbReference>